<organism evidence="1 2">
    <name type="scientific">Artomyces pyxidatus</name>
    <dbReference type="NCBI Taxonomy" id="48021"/>
    <lineage>
        <taxon>Eukaryota</taxon>
        <taxon>Fungi</taxon>
        <taxon>Dikarya</taxon>
        <taxon>Basidiomycota</taxon>
        <taxon>Agaricomycotina</taxon>
        <taxon>Agaricomycetes</taxon>
        <taxon>Russulales</taxon>
        <taxon>Auriscalpiaceae</taxon>
        <taxon>Artomyces</taxon>
    </lineage>
</organism>
<evidence type="ECO:0000313" key="1">
    <source>
        <dbReference type="EMBL" id="KAI0064948.1"/>
    </source>
</evidence>
<keyword evidence="1" id="KW-0560">Oxidoreductase</keyword>
<accession>A0ACB8T839</accession>
<comment type="caution">
    <text evidence="1">The sequence shown here is derived from an EMBL/GenBank/DDBJ whole genome shotgun (WGS) entry which is preliminary data.</text>
</comment>
<reference evidence="1" key="2">
    <citation type="journal article" date="2022" name="New Phytol.">
        <title>Evolutionary transition to the ectomycorrhizal habit in the genomes of a hyperdiverse lineage of mushroom-forming fungi.</title>
        <authorList>
            <person name="Looney B."/>
            <person name="Miyauchi S."/>
            <person name="Morin E."/>
            <person name="Drula E."/>
            <person name="Courty P.E."/>
            <person name="Kohler A."/>
            <person name="Kuo A."/>
            <person name="LaButti K."/>
            <person name="Pangilinan J."/>
            <person name="Lipzen A."/>
            <person name="Riley R."/>
            <person name="Andreopoulos W."/>
            <person name="He G."/>
            <person name="Johnson J."/>
            <person name="Nolan M."/>
            <person name="Tritt A."/>
            <person name="Barry K.W."/>
            <person name="Grigoriev I.V."/>
            <person name="Nagy L.G."/>
            <person name="Hibbett D."/>
            <person name="Henrissat B."/>
            <person name="Matheny P.B."/>
            <person name="Labbe J."/>
            <person name="Martin F.M."/>
        </authorList>
    </citation>
    <scope>NUCLEOTIDE SEQUENCE</scope>
    <source>
        <strain evidence="1">HHB10654</strain>
    </source>
</reference>
<proteinExistence type="predicted"/>
<dbReference type="EMBL" id="MU277197">
    <property type="protein sequence ID" value="KAI0064948.1"/>
    <property type="molecule type" value="Genomic_DNA"/>
</dbReference>
<sequence>MSYSTAQITGLSLLAGVVLLYVNHFIQQKRRNPAGLPYPPGPKGYPIIGNLFDIPNVYIYKRFREMSRELGSDIIHLQVFGFHLVVLNTKEVADDLMDKRSSIYSDRPRMPMMNELGSLISDVRMGFGWSLGFTPYNEWWKHSRRLFHRHFQPSAIPQFRPKKTKAVHDFLRRLADTPGDFHQHMQLLAGSVILDIAYGLDIRSHDDIYLQRAEEALRIIDKAGNPGSFLVDIIPSLKYVPEWVPGAGFKRKAREWKVIADRFGTVPFEFVKQSMKDGTAASSFSSIALRDIQETQDRKYQEELIKCLGATMYTAGADTTVSVILTFFMAMLMSPEAQSKAQEEMDRVIGTDRLPTYDDEPNLPYIGALVKEVFRWQQVAPFAIPHRLMADDVYNGYFIPKDSIVLGNAWAILHDDKLFPDPFTFNPDRFLAADVDPRTISAVDYAFGFGRRTCPGRWMAHSFVFIIIASTLSSFRIERPVDENGNVIQPTGAMSGGIMGTPEKFQCSVKPRSREAEQLVRATG</sequence>
<reference evidence="1" key="1">
    <citation type="submission" date="2021-03" db="EMBL/GenBank/DDBJ databases">
        <authorList>
            <consortium name="DOE Joint Genome Institute"/>
            <person name="Ahrendt S."/>
            <person name="Looney B.P."/>
            <person name="Miyauchi S."/>
            <person name="Morin E."/>
            <person name="Drula E."/>
            <person name="Courty P.E."/>
            <person name="Chicoki N."/>
            <person name="Fauchery L."/>
            <person name="Kohler A."/>
            <person name="Kuo A."/>
            <person name="Labutti K."/>
            <person name="Pangilinan J."/>
            <person name="Lipzen A."/>
            <person name="Riley R."/>
            <person name="Andreopoulos W."/>
            <person name="He G."/>
            <person name="Johnson J."/>
            <person name="Barry K.W."/>
            <person name="Grigoriev I.V."/>
            <person name="Nagy L."/>
            <person name="Hibbett D."/>
            <person name="Henrissat B."/>
            <person name="Matheny P.B."/>
            <person name="Labbe J."/>
            <person name="Martin F."/>
        </authorList>
    </citation>
    <scope>NUCLEOTIDE SEQUENCE</scope>
    <source>
        <strain evidence="1">HHB10654</strain>
    </source>
</reference>
<protein>
    <submittedName>
        <fullName evidence="1">CyP450 monooxygenase</fullName>
    </submittedName>
</protein>
<name>A0ACB8T839_9AGAM</name>
<keyword evidence="1" id="KW-0503">Monooxygenase</keyword>
<dbReference type="Proteomes" id="UP000814140">
    <property type="component" value="Unassembled WGS sequence"/>
</dbReference>
<evidence type="ECO:0000313" key="2">
    <source>
        <dbReference type="Proteomes" id="UP000814140"/>
    </source>
</evidence>
<keyword evidence="2" id="KW-1185">Reference proteome</keyword>
<gene>
    <name evidence="1" type="ORF">BV25DRAFT_1914095</name>
</gene>